<proteinExistence type="predicted"/>
<comment type="caution">
    <text evidence="1">The sequence shown here is derived from an EMBL/GenBank/DDBJ whole genome shotgun (WGS) entry which is preliminary data.</text>
</comment>
<dbReference type="AlphaFoldDB" id="A0AAV7KTN4"/>
<organism evidence="1 2">
    <name type="scientific">Pleurodeles waltl</name>
    <name type="common">Iberian ribbed newt</name>
    <dbReference type="NCBI Taxonomy" id="8319"/>
    <lineage>
        <taxon>Eukaryota</taxon>
        <taxon>Metazoa</taxon>
        <taxon>Chordata</taxon>
        <taxon>Craniata</taxon>
        <taxon>Vertebrata</taxon>
        <taxon>Euteleostomi</taxon>
        <taxon>Amphibia</taxon>
        <taxon>Batrachia</taxon>
        <taxon>Caudata</taxon>
        <taxon>Salamandroidea</taxon>
        <taxon>Salamandridae</taxon>
        <taxon>Pleurodelinae</taxon>
        <taxon>Pleurodeles</taxon>
    </lineage>
</organism>
<evidence type="ECO:0000313" key="1">
    <source>
        <dbReference type="EMBL" id="KAJ1082836.1"/>
    </source>
</evidence>
<evidence type="ECO:0000313" key="2">
    <source>
        <dbReference type="Proteomes" id="UP001066276"/>
    </source>
</evidence>
<dbReference type="EMBL" id="JANPWB010000016">
    <property type="protein sequence ID" value="KAJ1082836.1"/>
    <property type="molecule type" value="Genomic_DNA"/>
</dbReference>
<gene>
    <name evidence="1" type="ORF">NDU88_003001</name>
</gene>
<name>A0AAV7KTN4_PLEWA</name>
<dbReference type="Proteomes" id="UP001066276">
    <property type="component" value="Chromosome 12"/>
</dbReference>
<protein>
    <submittedName>
        <fullName evidence="1">Uncharacterized protein</fullName>
    </submittedName>
</protein>
<sequence>MEGSKMLTDLLENIPNEIKDLKQVQKEEIAALSPRQGKIKEAFTKLPSRMGEAEQRISTLEVEDEMSQLTNKIEDLENHSRRSNIHLVGIPEGE</sequence>
<keyword evidence="2" id="KW-1185">Reference proteome</keyword>
<reference evidence="1" key="1">
    <citation type="journal article" date="2022" name="bioRxiv">
        <title>Sequencing and chromosome-scale assembly of the giantPleurodeles waltlgenome.</title>
        <authorList>
            <person name="Brown T."/>
            <person name="Elewa A."/>
            <person name="Iarovenko S."/>
            <person name="Subramanian E."/>
            <person name="Araus A.J."/>
            <person name="Petzold A."/>
            <person name="Susuki M."/>
            <person name="Suzuki K.-i.T."/>
            <person name="Hayashi T."/>
            <person name="Toyoda A."/>
            <person name="Oliveira C."/>
            <person name="Osipova E."/>
            <person name="Leigh N.D."/>
            <person name="Simon A."/>
            <person name="Yun M.H."/>
        </authorList>
    </citation>
    <scope>NUCLEOTIDE SEQUENCE</scope>
    <source>
        <strain evidence="1">20211129_DDA</strain>
        <tissue evidence="1">Liver</tissue>
    </source>
</reference>
<accession>A0AAV7KTN4</accession>